<evidence type="ECO:0000313" key="3">
    <source>
        <dbReference type="Proteomes" id="UP000184731"/>
    </source>
</evidence>
<evidence type="ECO:0000256" key="1">
    <source>
        <dbReference type="SAM" id="Phobius"/>
    </source>
</evidence>
<accession>A0A1L4CXB9</accession>
<keyword evidence="1" id="KW-0812">Transmembrane</keyword>
<keyword evidence="3" id="KW-1185">Reference proteome</keyword>
<gene>
    <name evidence="2" type="ORF">AXG55_01025</name>
</gene>
<dbReference type="STRING" id="1915309.AXG55_01025"/>
<evidence type="ECO:0000313" key="2">
    <source>
        <dbReference type="EMBL" id="APJ02589.1"/>
    </source>
</evidence>
<reference evidence="2 3" key="1">
    <citation type="submission" date="2016-10" db="EMBL/GenBank/DDBJ databases">
        <title>Silvanigrella aquatica sp. nov., isolated from a freshwater lake located in the Black Forest, Germany, description of Silvanigrellaceae fam. nov., Silvanigrellales ord. nov., reclassification of the order Bdellovibrionales in the class Oligoflexia, reclassification of the families Bacteriovoracaceae and Halobacteriovoraceae in the new order Bacteriovoracales ord. nov., and reclassification of the family Pseudobacteriovoracaceae in the order Oligoflexiales.</title>
        <authorList>
            <person name="Hahn M.W."/>
            <person name="Schmidt J."/>
            <person name="Koll U."/>
            <person name="Rohde M."/>
            <person name="Verbag S."/>
            <person name="Pitt A."/>
            <person name="Nakai R."/>
            <person name="Naganuma T."/>
            <person name="Lang E."/>
        </authorList>
    </citation>
    <scope>NUCLEOTIDE SEQUENCE [LARGE SCALE GENOMIC DNA]</scope>
    <source>
        <strain evidence="2 3">MWH-Nonnen-W8red</strain>
    </source>
</reference>
<dbReference type="KEGG" id="saqi:AXG55_01025"/>
<dbReference type="EMBL" id="CP017834">
    <property type="protein sequence ID" value="APJ02589.1"/>
    <property type="molecule type" value="Genomic_DNA"/>
</dbReference>
<dbReference type="RefSeq" id="WP_148696298.1">
    <property type="nucleotide sequence ID" value="NZ_CP017834.1"/>
</dbReference>
<dbReference type="AlphaFoldDB" id="A0A1L4CXB9"/>
<keyword evidence="1" id="KW-1133">Transmembrane helix</keyword>
<keyword evidence="1" id="KW-0472">Membrane</keyword>
<feature type="transmembrane region" description="Helical" evidence="1">
    <location>
        <begin position="6"/>
        <end position="31"/>
    </location>
</feature>
<name>A0A1L4CXB9_9BACT</name>
<protein>
    <submittedName>
        <fullName evidence="2">Uncharacterized protein</fullName>
    </submittedName>
</protein>
<organism evidence="2 3">
    <name type="scientific">Silvanigrella aquatica</name>
    <dbReference type="NCBI Taxonomy" id="1915309"/>
    <lineage>
        <taxon>Bacteria</taxon>
        <taxon>Pseudomonadati</taxon>
        <taxon>Bdellovibrionota</taxon>
        <taxon>Oligoflexia</taxon>
        <taxon>Silvanigrellales</taxon>
        <taxon>Silvanigrellaceae</taxon>
        <taxon>Silvanigrella</taxon>
    </lineage>
</organism>
<dbReference type="Proteomes" id="UP000184731">
    <property type="component" value="Chromosome"/>
</dbReference>
<sequence length="97" mass="11198">MNFILFLYKIILIFQTVISYFIISILVKIIFKNKFILLIFKLNSKEEIKNISNILISGFNVIIFPEATTSDGSMLLDFKRPLFNSAINSCFTPILNI</sequence>
<proteinExistence type="predicted"/>
<dbReference type="OrthoDB" id="5290296at2"/>